<gene>
    <name evidence="2" type="ORF">G4B88_000306</name>
</gene>
<evidence type="ECO:0000313" key="3">
    <source>
        <dbReference type="Proteomes" id="UP000583929"/>
    </source>
</evidence>
<dbReference type="Proteomes" id="UP000583929">
    <property type="component" value="Unassembled WGS sequence"/>
</dbReference>
<dbReference type="AlphaFoldDB" id="A0A7J6DVB6"/>
<sequence length="78" mass="8307">MVSGIARGLLYLDEACTSLIIHCVIAQQCHIEFRFGKAIDALNDKRKACEVTPNLQGQLKGGAAGATPKAPTQAQKIL</sequence>
<accession>A0A7J6DVB6</accession>
<feature type="region of interest" description="Disordered" evidence="1">
    <location>
        <begin position="59"/>
        <end position="78"/>
    </location>
</feature>
<evidence type="ECO:0000256" key="1">
    <source>
        <dbReference type="SAM" id="MobiDB-lite"/>
    </source>
</evidence>
<organism evidence="2 3">
    <name type="scientific">Cannabis sativa</name>
    <name type="common">Hemp</name>
    <name type="synonym">Marijuana</name>
    <dbReference type="NCBI Taxonomy" id="3483"/>
    <lineage>
        <taxon>Eukaryota</taxon>
        <taxon>Viridiplantae</taxon>
        <taxon>Streptophyta</taxon>
        <taxon>Embryophyta</taxon>
        <taxon>Tracheophyta</taxon>
        <taxon>Spermatophyta</taxon>
        <taxon>Magnoliopsida</taxon>
        <taxon>eudicotyledons</taxon>
        <taxon>Gunneridae</taxon>
        <taxon>Pentapetalae</taxon>
        <taxon>rosids</taxon>
        <taxon>fabids</taxon>
        <taxon>Rosales</taxon>
        <taxon>Cannabaceae</taxon>
        <taxon>Cannabis</taxon>
    </lineage>
</organism>
<evidence type="ECO:0000313" key="2">
    <source>
        <dbReference type="EMBL" id="KAF4350045.1"/>
    </source>
</evidence>
<reference evidence="2 3" key="1">
    <citation type="journal article" date="2020" name="bioRxiv">
        <title>Sequence and annotation of 42 cannabis genomes reveals extensive copy number variation in cannabinoid synthesis and pathogen resistance genes.</title>
        <authorList>
            <person name="Mckernan K.J."/>
            <person name="Helbert Y."/>
            <person name="Kane L.T."/>
            <person name="Ebling H."/>
            <person name="Zhang L."/>
            <person name="Liu B."/>
            <person name="Eaton Z."/>
            <person name="Mclaughlin S."/>
            <person name="Kingan S."/>
            <person name="Baybayan P."/>
            <person name="Concepcion G."/>
            <person name="Jordan M."/>
            <person name="Riva A."/>
            <person name="Barbazuk W."/>
            <person name="Harkins T."/>
        </authorList>
    </citation>
    <scope>NUCLEOTIDE SEQUENCE [LARGE SCALE GENOMIC DNA]</scope>
    <source>
        <strain evidence="3">cv. Jamaican Lion 4</strain>
        <tissue evidence="2">Leaf</tissue>
    </source>
</reference>
<protein>
    <submittedName>
        <fullName evidence="2">Uncharacterized protein</fullName>
    </submittedName>
</protein>
<comment type="caution">
    <text evidence="2">The sequence shown here is derived from an EMBL/GenBank/DDBJ whole genome shotgun (WGS) entry which is preliminary data.</text>
</comment>
<feature type="compositionally biased region" description="Low complexity" evidence="1">
    <location>
        <begin position="65"/>
        <end position="78"/>
    </location>
</feature>
<name>A0A7J6DVB6_CANSA</name>
<proteinExistence type="predicted"/>
<keyword evidence="3" id="KW-1185">Reference proteome</keyword>
<dbReference type="EMBL" id="JAATIQ010000612">
    <property type="protein sequence ID" value="KAF4350045.1"/>
    <property type="molecule type" value="Genomic_DNA"/>
</dbReference>